<dbReference type="EMBL" id="UYYA01000005">
    <property type="protein sequence ID" value="VDM51656.1"/>
    <property type="molecule type" value="Genomic_DNA"/>
</dbReference>
<evidence type="ECO:0000313" key="3">
    <source>
        <dbReference type="Proteomes" id="UP000267027"/>
    </source>
</evidence>
<dbReference type="AlphaFoldDB" id="A0A158PCZ5"/>
<organism evidence="4">
    <name type="scientific">Angiostrongylus costaricensis</name>
    <name type="common">Nematode worm</name>
    <dbReference type="NCBI Taxonomy" id="334426"/>
    <lineage>
        <taxon>Eukaryota</taxon>
        <taxon>Metazoa</taxon>
        <taxon>Ecdysozoa</taxon>
        <taxon>Nematoda</taxon>
        <taxon>Chromadorea</taxon>
        <taxon>Rhabditida</taxon>
        <taxon>Rhabditina</taxon>
        <taxon>Rhabditomorpha</taxon>
        <taxon>Strongyloidea</taxon>
        <taxon>Metastrongylidae</taxon>
        <taxon>Angiostrongylus</taxon>
    </lineage>
</organism>
<keyword evidence="1" id="KW-0812">Transmembrane</keyword>
<protein>
    <submittedName>
        <fullName evidence="2 4">Uncharacterized protein</fullName>
    </submittedName>
</protein>
<evidence type="ECO:0000256" key="1">
    <source>
        <dbReference type="SAM" id="Phobius"/>
    </source>
</evidence>
<proteinExistence type="predicted"/>
<gene>
    <name evidence="2" type="ORF">ACOC_LOCUS71</name>
</gene>
<sequence length="179" mass="19607">MNTPPLSPTYTTVNRCGPNAEASQSARYTPPRPPVCCLWAGISGGDGGCGDGGGDYVVSEGDGVERAAAVHNPEDSLPATIADDTKDNFAIRMHLEAIQYVVMTVVIVQTKDGVQMDDGVANETHYRRPNRRRPTHLTHTVLGLWLCFILQSIVELLLIRRVDVDVGRRRAEDGQLRLR</sequence>
<keyword evidence="1" id="KW-0472">Membrane</keyword>
<reference evidence="2 3" key="2">
    <citation type="submission" date="2018-11" db="EMBL/GenBank/DDBJ databases">
        <authorList>
            <consortium name="Pathogen Informatics"/>
        </authorList>
    </citation>
    <scope>NUCLEOTIDE SEQUENCE [LARGE SCALE GENOMIC DNA]</scope>
    <source>
        <strain evidence="2 3">Costa Rica</strain>
    </source>
</reference>
<evidence type="ECO:0000313" key="2">
    <source>
        <dbReference type="EMBL" id="VDM51656.1"/>
    </source>
</evidence>
<evidence type="ECO:0000313" key="4">
    <source>
        <dbReference type="WBParaSite" id="ACOC_0000007001-mRNA-1"/>
    </source>
</evidence>
<feature type="transmembrane region" description="Helical" evidence="1">
    <location>
        <begin position="137"/>
        <end position="159"/>
    </location>
</feature>
<keyword evidence="3" id="KW-1185">Reference proteome</keyword>
<reference evidence="4" key="1">
    <citation type="submission" date="2016-04" db="UniProtKB">
        <authorList>
            <consortium name="WormBaseParasite"/>
        </authorList>
    </citation>
    <scope>IDENTIFICATION</scope>
</reference>
<keyword evidence="1" id="KW-1133">Transmembrane helix</keyword>
<name>A0A158PCZ5_ANGCS</name>
<dbReference type="WBParaSite" id="ACOC_0000007001-mRNA-1">
    <property type="protein sequence ID" value="ACOC_0000007001-mRNA-1"/>
    <property type="gene ID" value="ACOC_0000007001"/>
</dbReference>
<dbReference type="Proteomes" id="UP000267027">
    <property type="component" value="Unassembled WGS sequence"/>
</dbReference>
<accession>A0A158PCZ5</accession>